<keyword evidence="2" id="KW-1185">Reference proteome</keyword>
<dbReference type="RefSeq" id="WP_189575385.1">
    <property type="nucleotide sequence ID" value="NZ_BMXU01000002.1"/>
</dbReference>
<dbReference type="InterPro" id="IPR025543">
    <property type="entry name" value="Dodecin-like"/>
</dbReference>
<proteinExistence type="predicted"/>
<protein>
    <submittedName>
        <fullName evidence="1">Dodecin family protein</fullName>
    </submittedName>
</protein>
<sequence>MAIARVTEIISASKQSFDHAVQKGIKRANKTLKNVEGAWVQDMKVTVKNGEIDEYRVTLKVTFILDD</sequence>
<dbReference type="Gene3D" id="3.30.1660.10">
    <property type="entry name" value="Flavin-binding protein dodecin"/>
    <property type="match status" value="1"/>
</dbReference>
<name>A0ABV7MD56_9PROT</name>
<gene>
    <name evidence="1" type="ORF">ACFONP_10350</name>
</gene>
<dbReference type="SUPFAM" id="SSF89807">
    <property type="entry name" value="Dodecin-like"/>
    <property type="match status" value="1"/>
</dbReference>
<dbReference type="InterPro" id="IPR009923">
    <property type="entry name" value="Dodecin"/>
</dbReference>
<accession>A0ABV7MD56</accession>
<evidence type="ECO:0000313" key="1">
    <source>
        <dbReference type="EMBL" id="MFC3303131.1"/>
    </source>
</evidence>
<comment type="caution">
    <text evidence="1">The sequence shown here is derived from an EMBL/GenBank/DDBJ whole genome shotgun (WGS) entry which is preliminary data.</text>
</comment>
<dbReference type="EMBL" id="JBHRVA010000003">
    <property type="protein sequence ID" value="MFC3303131.1"/>
    <property type="molecule type" value="Genomic_DNA"/>
</dbReference>
<dbReference type="Proteomes" id="UP001595607">
    <property type="component" value="Unassembled WGS sequence"/>
</dbReference>
<evidence type="ECO:0000313" key="2">
    <source>
        <dbReference type="Proteomes" id="UP001595607"/>
    </source>
</evidence>
<dbReference type="PANTHER" id="PTHR39324:SF1">
    <property type="entry name" value="CALCIUM DODECIN"/>
    <property type="match status" value="1"/>
</dbReference>
<dbReference type="PANTHER" id="PTHR39324">
    <property type="entry name" value="CALCIUM DODECIN"/>
    <property type="match status" value="1"/>
</dbReference>
<reference evidence="2" key="1">
    <citation type="journal article" date="2019" name="Int. J. Syst. Evol. Microbiol.">
        <title>The Global Catalogue of Microorganisms (GCM) 10K type strain sequencing project: providing services to taxonomists for standard genome sequencing and annotation.</title>
        <authorList>
            <consortium name="The Broad Institute Genomics Platform"/>
            <consortium name="The Broad Institute Genome Sequencing Center for Infectious Disease"/>
            <person name="Wu L."/>
            <person name="Ma J."/>
        </authorList>
    </citation>
    <scope>NUCLEOTIDE SEQUENCE [LARGE SCALE GENOMIC DNA]</scope>
    <source>
        <strain evidence="2">KCTC 22245</strain>
    </source>
</reference>
<organism evidence="1 2">
    <name type="scientific">Parvularcula lutaonensis</name>
    <dbReference type="NCBI Taxonomy" id="491923"/>
    <lineage>
        <taxon>Bacteria</taxon>
        <taxon>Pseudomonadati</taxon>
        <taxon>Pseudomonadota</taxon>
        <taxon>Alphaproteobacteria</taxon>
        <taxon>Parvularculales</taxon>
        <taxon>Parvularculaceae</taxon>
        <taxon>Parvularcula</taxon>
    </lineage>
</organism>
<dbReference type="InterPro" id="IPR036694">
    <property type="entry name" value="Dodecin-like_sf"/>
</dbReference>
<dbReference type="Pfam" id="PF07311">
    <property type="entry name" value="Dodecin"/>
    <property type="match status" value="1"/>
</dbReference>